<organism evidence="3 4">
    <name type="scientific">Frankliniella occidentalis</name>
    <name type="common">Western flower thrips</name>
    <name type="synonym">Euthrips occidentalis</name>
    <dbReference type="NCBI Taxonomy" id="133901"/>
    <lineage>
        <taxon>Eukaryota</taxon>
        <taxon>Metazoa</taxon>
        <taxon>Ecdysozoa</taxon>
        <taxon>Arthropoda</taxon>
        <taxon>Hexapoda</taxon>
        <taxon>Insecta</taxon>
        <taxon>Pterygota</taxon>
        <taxon>Neoptera</taxon>
        <taxon>Paraneoptera</taxon>
        <taxon>Thysanoptera</taxon>
        <taxon>Terebrantia</taxon>
        <taxon>Thripoidea</taxon>
        <taxon>Thripidae</taxon>
        <taxon>Frankliniella</taxon>
    </lineage>
</organism>
<keyword evidence="2" id="KW-0732">Signal</keyword>
<protein>
    <submittedName>
        <fullName evidence="4">Uncharacterized protein LOC113211792 isoform X1</fullName>
    </submittedName>
</protein>
<gene>
    <name evidence="4" type="primary">LOC113211792</name>
</gene>
<keyword evidence="1" id="KW-0812">Transmembrane</keyword>
<keyword evidence="1" id="KW-1133">Transmembrane helix</keyword>
<evidence type="ECO:0000313" key="3">
    <source>
        <dbReference type="Proteomes" id="UP000504606"/>
    </source>
</evidence>
<dbReference type="Proteomes" id="UP000504606">
    <property type="component" value="Unplaced"/>
</dbReference>
<dbReference type="RefSeq" id="XP_052126451.1">
    <property type="nucleotide sequence ID" value="XM_052270491.1"/>
</dbReference>
<feature type="signal peptide" evidence="2">
    <location>
        <begin position="1"/>
        <end position="17"/>
    </location>
</feature>
<dbReference type="KEGG" id="foc:113211792"/>
<reference evidence="4" key="2">
    <citation type="submission" date="2025-08" db="UniProtKB">
        <authorList>
            <consortium name="RefSeq"/>
        </authorList>
    </citation>
    <scope>IDENTIFICATION</scope>
    <source>
        <tissue evidence="4">Whole organism</tissue>
    </source>
</reference>
<dbReference type="AlphaFoldDB" id="A0A9C6WY81"/>
<proteinExistence type="predicted"/>
<name>A0A9C6WY81_FRAOC</name>
<dbReference type="GeneID" id="113211792"/>
<sequence length="151" mass="16223">MYAVLALILAGLASVQGQSYTCPLCGTLSFMGKEYCCADLNDNYSCCTFEDYYYKGGFLDSKTLYITIAVAAGILVLLLVLICCCCCACCPCNRRRRQGAVYNSVVLPGNAPAYQPSSVQYHPAQYPPQPSSNPYLAPAASAPAYPTLPKV</sequence>
<evidence type="ECO:0000256" key="2">
    <source>
        <dbReference type="SAM" id="SignalP"/>
    </source>
</evidence>
<evidence type="ECO:0000256" key="1">
    <source>
        <dbReference type="SAM" id="Phobius"/>
    </source>
</evidence>
<feature type="chain" id="PRO_5039438792" evidence="2">
    <location>
        <begin position="18"/>
        <end position="151"/>
    </location>
</feature>
<reference evidence="4" key="1">
    <citation type="journal article" date="2018" name="Proc. Natl. Acad. Sci. U.S.A.">
        <title>Phylogenomics and the evolution of hemipteroid insects.</title>
        <authorList>
            <person name="Johnson K.P."/>
            <person name="Dietrich C.H."/>
            <person name="Friedrich F."/>
            <person name="Beutel R.G."/>
            <person name="Wipfler B."/>
            <person name="Peters R.S."/>
            <person name="Allen J.M."/>
            <person name="Petersen M."/>
            <person name="Donath A."/>
            <person name="Walden K.K."/>
            <person name="Kozlov A.M."/>
            <person name="Podsiadlowski L."/>
            <person name="Mayer C."/>
            <person name="Meusemann K."/>
            <person name="Vasilikopoulos A."/>
            <person name="Waterhouse R.M."/>
            <person name="Cameron S.L."/>
            <person name="Weirauch C."/>
            <person name="Swanson D.R."/>
            <person name="Percy D.M."/>
            <person name="Hardy N.B."/>
            <person name="Terry I."/>
            <person name="Liu S."/>
            <person name="Zhou X."/>
            <person name="Misof B."/>
            <person name="Robertson H.M."/>
            <person name="Yoshizawa K."/>
        </authorList>
    </citation>
    <scope>NUCLEOTIDE SEQUENCE</scope>
    <source>
        <tissue evidence="4">Whole organism</tissue>
    </source>
</reference>
<feature type="transmembrane region" description="Helical" evidence="1">
    <location>
        <begin position="64"/>
        <end position="90"/>
    </location>
</feature>
<keyword evidence="3" id="KW-1185">Reference proteome</keyword>
<keyword evidence="1" id="KW-0472">Membrane</keyword>
<accession>A0A9C6WY81</accession>
<evidence type="ECO:0000313" key="4">
    <source>
        <dbReference type="RefSeq" id="XP_052126451.1"/>
    </source>
</evidence>